<feature type="transmembrane region" description="Helical" evidence="1">
    <location>
        <begin position="72"/>
        <end position="92"/>
    </location>
</feature>
<protein>
    <submittedName>
        <fullName evidence="3">Uncharacterized protein</fullName>
    </submittedName>
</protein>
<keyword evidence="2" id="KW-0732">Signal</keyword>
<sequence length="102" mass="11325">MKAFVATITSFLALTSMALCSGYEYHETVCGLKLGGWELGLQNFRHISHGDYEGKLVLKPFATITLPCRAELFLGISLCVLTILLLLVIGYIRAHKRHKVTT</sequence>
<reference evidence="3 4" key="1">
    <citation type="submission" date="2024-02" db="EMBL/GenBank/DDBJ databases">
        <title>Rubritalea halochordaticola NBRC 107102.</title>
        <authorList>
            <person name="Ichikawa N."/>
            <person name="Katano-Makiyama Y."/>
            <person name="Hidaka K."/>
        </authorList>
    </citation>
    <scope>NUCLEOTIDE SEQUENCE [LARGE SCALE GENOMIC DNA]</scope>
    <source>
        <strain evidence="3 4">NBRC 107102</strain>
    </source>
</reference>
<proteinExistence type="predicted"/>
<keyword evidence="1" id="KW-0472">Membrane</keyword>
<organism evidence="3 4">
    <name type="scientific">Rubritalea halochordaticola</name>
    <dbReference type="NCBI Taxonomy" id="714537"/>
    <lineage>
        <taxon>Bacteria</taxon>
        <taxon>Pseudomonadati</taxon>
        <taxon>Verrucomicrobiota</taxon>
        <taxon>Verrucomicrobiia</taxon>
        <taxon>Verrucomicrobiales</taxon>
        <taxon>Rubritaleaceae</taxon>
        <taxon>Rubritalea</taxon>
    </lineage>
</organism>
<gene>
    <name evidence="3" type="ORF">Rhal01_02567</name>
</gene>
<feature type="chain" id="PRO_5046493617" evidence="2">
    <location>
        <begin position="22"/>
        <end position="102"/>
    </location>
</feature>
<evidence type="ECO:0000256" key="2">
    <source>
        <dbReference type="SAM" id="SignalP"/>
    </source>
</evidence>
<evidence type="ECO:0000313" key="3">
    <source>
        <dbReference type="EMBL" id="GAA5496384.1"/>
    </source>
</evidence>
<name>A0ABP9V476_9BACT</name>
<accession>A0ABP9V476</accession>
<dbReference type="EMBL" id="BAABRL010000008">
    <property type="protein sequence ID" value="GAA5496384.1"/>
    <property type="molecule type" value="Genomic_DNA"/>
</dbReference>
<dbReference type="RefSeq" id="WP_346189066.1">
    <property type="nucleotide sequence ID" value="NZ_BAABRL010000008.1"/>
</dbReference>
<keyword evidence="1" id="KW-1133">Transmembrane helix</keyword>
<keyword evidence="1" id="KW-0812">Transmembrane</keyword>
<feature type="signal peptide" evidence="2">
    <location>
        <begin position="1"/>
        <end position="21"/>
    </location>
</feature>
<evidence type="ECO:0000313" key="4">
    <source>
        <dbReference type="Proteomes" id="UP001424741"/>
    </source>
</evidence>
<dbReference type="Proteomes" id="UP001424741">
    <property type="component" value="Unassembled WGS sequence"/>
</dbReference>
<keyword evidence="4" id="KW-1185">Reference proteome</keyword>
<comment type="caution">
    <text evidence="3">The sequence shown here is derived from an EMBL/GenBank/DDBJ whole genome shotgun (WGS) entry which is preliminary data.</text>
</comment>
<evidence type="ECO:0000256" key="1">
    <source>
        <dbReference type="SAM" id="Phobius"/>
    </source>
</evidence>